<name>A0A194RHW6_PAPMA</name>
<dbReference type="PANTHER" id="PTHR21055">
    <property type="entry name" value="PROTEIN PHOSPHATASE 1 REGULATORY SUBUNIT 36"/>
    <property type="match status" value="1"/>
</dbReference>
<gene>
    <name evidence="2" type="ORF">RR48_13776</name>
</gene>
<accession>A0A194RHW6</accession>
<dbReference type="PANTHER" id="PTHR21055:SF3">
    <property type="entry name" value="PROTEIN PHOSPHATASE 1 REGULATORY SUBUNIT 36"/>
    <property type="match status" value="1"/>
</dbReference>
<dbReference type="AlphaFoldDB" id="A0A194RHW6"/>
<evidence type="ECO:0000313" key="2">
    <source>
        <dbReference type="EMBL" id="KPJ16920.1"/>
    </source>
</evidence>
<keyword evidence="3" id="KW-1185">Reference proteome</keyword>
<evidence type="ECO:0000256" key="1">
    <source>
        <dbReference type="SAM" id="MobiDB-lite"/>
    </source>
</evidence>
<proteinExistence type="predicted"/>
<dbReference type="Proteomes" id="UP000053240">
    <property type="component" value="Unassembled WGS sequence"/>
</dbReference>
<feature type="compositionally biased region" description="Low complexity" evidence="1">
    <location>
        <begin position="359"/>
        <end position="375"/>
    </location>
</feature>
<evidence type="ECO:0000313" key="3">
    <source>
        <dbReference type="Proteomes" id="UP000053240"/>
    </source>
</evidence>
<dbReference type="GO" id="GO:0019902">
    <property type="term" value="F:phosphatase binding"/>
    <property type="evidence" value="ECO:0007669"/>
    <property type="project" value="InterPro"/>
</dbReference>
<dbReference type="EMBL" id="KQ460205">
    <property type="protein sequence ID" value="KPJ16920.1"/>
    <property type="molecule type" value="Genomic_DNA"/>
</dbReference>
<dbReference type="KEGG" id="pmac:106708590"/>
<organism evidence="2 3">
    <name type="scientific">Papilio machaon</name>
    <name type="common">Old World swallowtail butterfly</name>
    <dbReference type="NCBI Taxonomy" id="76193"/>
    <lineage>
        <taxon>Eukaryota</taxon>
        <taxon>Metazoa</taxon>
        <taxon>Ecdysozoa</taxon>
        <taxon>Arthropoda</taxon>
        <taxon>Hexapoda</taxon>
        <taxon>Insecta</taxon>
        <taxon>Pterygota</taxon>
        <taxon>Neoptera</taxon>
        <taxon>Endopterygota</taxon>
        <taxon>Lepidoptera</taxon>
        <taxon>Glossata</taxon>
        <taxon>Ditrysia</taxon>
        <taxon>Papilionoidea</taxon>
        <taxon>Papilionidae</taxon>
        <taxon>Papilioninae</taxon>
        <taxon>Papilio</taxon>
    </lineage>
</organism>
<reference evidence="2 3" key="1">
    <citation type="journal article" date="2015" name="Nat. Commun.">
        <title>Outbred genome sequencing and CRISPR/Cas9 gene editing in butterflies.</title>
        <authorList>
            <person name="Li X."/>
            <person name="Fan D."/>
            <person name="Zhang W."/>
            <person name="Liu G."/>
            <person name="Zhang L."/>
            <person name="Zhao L."/>
            <person name="Fang X."/>
            <person name="Chen L."/>
            <person name="Dong Y."/>
            <person name="Chen Y."/>
            <person name="Ding Y."/>
            <person name="Zhao R."/>
            <person name="Feng M."/>
            <person name="Zhu Y."/>
            <person name="Feng Y."/>
            <person name="Jiang X."/>
            <person name="Zhu D."/>
            <person name="Xiang H."/>
            <person name="Feng X."/>
            <person name="Li S."/>
            <person name="Wang J."/>
            <person name="Zhang G."/>
            <person name="Kronforst M.R."/>
            <person name="Wang W."/>
        </authorList>
    </citation>
    <scope>NUCLEOTIDE SEQUENCE [LARGE SCALE GENOMIC DNA]</scope>
    <source>
        <strain evidence="2">Ya'a_city_454_Pm</strain>
        <tissue evidence="2">Whole body</tissue>
    </source>
</reference>
<protein>
    <submittedName>
        <fullName evidence="2">Uncharacterized protein C14orf50</fullName>
    </submittedName>
</protein>
<dbReference type="InterPro" id="IPR026142">
    <property type="entry name" value="Pro_pase_1_reg_su_36"/>
</dbReference>
<sequence>MNDDEEDEFVLRPFEQGHWEWSEDAKQLVFMREVTTIDVDVHEVQPQSIRKMEFKYEVDLLEEQRFKKHFQRQIVEDDVVRLQDIKDIVLFCAPKPIITRDIVNVLHMHIMDRFLRALIFYCQYYLQVASIMADRILDLQNKIRTRLGKKIEERYEENLRDVRLLLAKEYCSMILGTGEYLKYHHNKLGTAKSLSKRDSVIFESILRISTHIAWVALGRKSFQQIELEIQRVFKSNTFNVVKHFLKTDFEKDMSVAEHSVLYGTCEHKEQILGIHSPLLSEITCDKNAINYRLFGLGDFEYPHLTSRLLYFKNILVTPEPQLEKLGLSIGIIGLPRDRFDTMLREVKKQGASTSSASLRKTASRMSSSRSSAGKSTKGAFLNLPLYPDIILPESRSDRSEDLADSFPGKPTTIKYKKNEQRLKWLRYAEPSRRKRLQSFKNI</sequence>
<dbReference type="OrthoDB" id="6724830at2759"/>
<dbReference type="FunCoup" id="A0A194RHW6">
    <property type="interactions" value="2"/>
</dbReference>
<feature type="region of interest" description="Disordered" evidence="1">
    <location>
        <begin position="350"/>
        <end position="375"/>
    </location>
</feature>
<dbReference type="Pfam" id="PF14895">
    <property type="entry name" value="PPPI_inhib"/>
    <property type="match status" value="1"/>
</dbReference>
<dbReference type="InParanoid" id="A0A194RHW6"/>